<keyword evidence="3" id="KW-1185">Reference proteome</keyword>
<dbReference type="Proteomes" id="UP000006038">
    <property type="component" value="Chromosome 3"/>
</dbReference>
<dbReference type="EnsemblPlants" id="OB03G35960.1">
    <property type="protein sequence ID" value="OB03G35960.1"/>
    <property type="gene ID" value="OB03G35960"/>
</dbReference>
<dbReference type="AlphaFoldDB" id="J3LRC0"/>
<sequence>VVWPIPQERRVADDDTERRDGVEREGGKAKLKTYEFKSSPNSPNNILVSPEPDCEERRREFFRSRGEEVE</sequence>
<accession>J3LRC0</accession>
<feature type="compositionally biased region" description="Basic and acidic residues" evidence="1">
    <location>
        <begin position="7"/>
        <end position="35"/>
    </location>
</feature>
<evidence type="ECO:0000313" key="3">
    <source>
        <dbReference type="Proteomes" id="UP000006038"/>
    </source>
</evidence>
<name>J3LRC0_ORYBR</name>
<feature type="compositionally biased region" description="Basic and acidic residues" evidence="1">
    <location>
        <begin position="55"/>
        <end position="70"/>
    </location>
</feature>
<reference evidence="2" key="2">
    <citation type="submission" date="2013-04" db="UniProtKB">
        <authorList>
            <consortium name="EnsemblPlants"/>
        </authorList>
    </citation>
    <scope>IDENTIFICATION</scope>
</reference>
<organism evidence="2">
    <name type="scientific">Oryza brachyantha</name>
    <name type="common">malo sina</name>
    <dbReference type="NCBI Taxonomy" id="4533"/>
    <lineage>
        <taxon>Eukaryota</taxon>
        <taxon>Viridiplantae</taxon>
        <taxon>Streptophyta</taxon>
        <taxon>Embryophyta</taxon>
        <taxon>Tracheophyta</taxon>
        <taxon>Spermatophyta</taxon>
        <taxon>Magnoliopsida</taxon>
        <taxon>Liliopsida</taxon>
        <taxon>Poales</taxon>
        <taxon>Poaceae</taxon>
        <taxon>BOP clade</taxon>
        <taxon>Oryzoideae</taxon>
        <taxon>Oryzeae</taxon>
        <taxon>Oryzinae</taxon>
        <taxon>Oryza</taxon>
    </lineage>
</organism>
<evidence type="ECO:0000313" key="2">
    <source>
        <dbReference type="EnsemblPlants" id="OB03G35960.1"/>
    </source>
</evidence>
<dbReference type="Gramene" id="OB03G35960.1">
    <property type="protein sequence ID" value="OB03G35960.1"/>
    <property type="gene ID" value="OB03G35960"/>
</dbReference>
<evidence type="ECO:0000256" key="1">
    <source>
        <dbReference type="SAM" id="MobiDB-lite"/>
    </source>
</evidence>
<feature type="compositionally biased region" description="Polar residues" evidence="1">
    <location>
        <begin position="36"/>
        <end position="47"/>
    </location>
</feature>
<proteinExistence type="predicted"/>
<reference evidence="2" key="1">
    <citation type="journal article" date="2013" name="Nat. Commun.">
        <title>Whole-genome sequencing of Oryza brachyantha reveals mechanisms underlying Oryza genome evolution.</title>
        <authorList>
            <person name="Chen J."/>
            <person name="Huang Q."/>
            <person name="Gao D."/>
            <person name="Wang J."/>
            <person name="Lang Y."/>
            <person name="Liu T."/>
            <person name="Li B."/>
            <person name="Bai Z."/>
            <person name="Luis Goicoechea J."/>
            <person name="Liang C."/>
            <person name="Chen C."/>
            <person name="Zhang W."/>
            <person name="Sun S."/>
            <person name="Liao Y."/>
            <person name="Zhang X."/>
            <person name="Yang L."/>
            <person name="Song C."/>
            <person name="Wang M."/>
            <person name="Shi J."/>
            <person name="Liu G."/>
            <person name="Liu J."/>
            <person name="Zhou H."/>
            <person name="Zhou W."/>
            <person name="Yu Q."/>
            <person name="An N."/>
            <person name="Chen Y."/>
            <person name="Cai Q."/>
            <person name="Wang B."/>
            <person name="Liu B."/>
            <person name="Min J."/>
            <person name="Huang Y."/>
            <person name="Wu H."/>
            <person name="Li Z."/>
            <person name="Zhang Y."/>
            <person name="Yin Y."/>
            <person name="Song W."/>
            <person name="Jiang J."/>
            <person name="Jackson S.A."/>
            <person name="Wing R.A."/>
            <person name="Wang J."/>
            <person name="Chen M."/>
        </authorList>
    </citation>
    <scope>NUCLEOTIDE SEQUENCE [LARGE SCALE GENOMIC DNA]</scope>
    <source>
        <strain evidence="2">cv. IRGC 101232</strain>
    </source>
</reference>
<feature type="region of interest" description="Disordered" evidence="1">
    <location>
        <begin position="1"/>
        <end position="70"/>
    </location>
</feature>
<protein>
    <submittedName>
        <fullName evidence="2">Uncharacterized protein</fullName>
    </submittedName>
</protein>
<dbReference type="HOGENOM" id="CLU_2765362_0_0_1"/>